<dbReference type="AlphaFoldDB" id="A0A8C3BS82"/>
<dbReference type="GO" id="GO:0005737">
    <property type="term" value="C:cytoplasm"/>
    <property type="evidence" value="ECO:0007669"/>
    <property type="project" value="UniProtKB-SubCell"/>
</dbReference>
<feature type="compositionally biased region" description="Basic residues" evidence="12">
    <location>
        <begin position="99"/>
        <end position="110"/>
    </location>
</feature>
<keyword evidence="4 11" id="KW-0728">SH3 domain</keyword>
<feature type="compositionally biased region" description="Polar residues" evidence="12">
    <location>
        <begin position="741"/>
        <end position="756"/>
    </location>
</feature>
<proteinExistence type="predicted"/>
<feature type="compositionally biased region" description="Pro residues" evidence="12">
    <location>
        <begin position="642"/>
        <end position="654"/>
    </location>
</feature>
<feature type="compositionally biased region" description="Basic and acidic residues" evidence="12">
    <location>
        <begin position="659"/>
        <end position="709"/>
    </location>
</feature>
<dbReference type="PANTHER" id="PTHR14167:SF56">
    <property type="entry name" value="SORBIN AND SH3 DOMAIN-CONTAINING PROTEIN 2"/>
    <property type="match status" value="1"/>
</dbReference>
<dbReference type="InterPro" id="IPR001452">
    <property type="entry name" value="SH3_domain"/>
</dbReference>
<feature type="region of interest" description="Disordered" evidence="12">
    <location>
        <begin position="172"/>
        <end position="252"/>
    </location>
</feature>
<feature type="compositionally biased region" description="Polar residues" evidence="12">
    <location>
        <begin position="191"/>
        <end position="221"/>
    </location>
</feature>
<dbReference type="InterPro" id="IPR036028">
    <property type="entry name" value="SH3-like_dom_sf"/>
</dbReference>
<feature type="region of interest" description="Disordered" evidence="12">
    <location>
        <begin position="608"/>
        <end position="713"/>
    </location>
</feature>
<keyword evidence="7" id="KW-0597">Phosphoprotein</keyword>
<dbReference type="Proteomes" id="UP000694556">
    <property type="component" value="Chromosome 4"/>
</dbReference>
<evidence type="ECO:0000256" key="3">
    <source>
        <dbReference type="ARBA" id="ARBA00004496"/>
    </source>
</evidence>
<dbReference type="GO" id="GO:0005886">
    <property type="term" value="C:plasma membrane"/>
    <property type="evidence" value="ECO:0007669"/>
    <property type="project" value="UniProtKB-SubCell"/>
</dbReference>
<dbReference type="Pfam" id="PF00018">
    <property type="entry name" value="SH3_1"/>
    <property type="match status" value="2"/>
</dbReference>
<dbReference type="InterPro" id="IPR050384">
    <property type="entry name" value="Endophilin_SH3RF"/>
</dbReference>
<feature type="domain" description="SH3" evidence="13">
    <location>
        <begin position="1038"/>
        <end position="1097"/>
    </location>
</feature>
<feature type="region of interest" description="Disordered" evidence="12">
    <location>
        <begin position="29"/>
        <end position="50"/>
    </location>
</feature>
<feature type="region of interest" description="Disordered" evidence="12">
    <location>
        <begin position="729"/>
        <end position="860"/>
    </location>
</feature>
<feature type="compositionally biased region" description="Low complexity" evidence="12">
    <location>
        <begin position="626"/>
        <end position="641"/>
    </location>
</feature>
<dbReference type="InterPro" id="IPR003127">
    <property type="entry name" value="SoHo_dom"/>
</dbReference>
<dbReference type="PANTHER" id="PTHR14167">
    <property type="entry name" value="SH3 DOMAIN-CONTAINING"/>
    <property type="match status" value="1"/>
</dbReference>
<dbReference type="Ensembl" id="ENSCMMT00000011791.1">
    <property type="protein sequence ID" value="ENSCMMP00000010713.1"/>
    <property type="gene ID" value="ENSCMMG00000006533.1"/>
</dbReference>
<dbReference type="GO" id="GO:0043025">
    <property type="term" value="C:neuronal cell body"/>
    <property type="evidence" value="ECO:0007669"/>
    <property type="project" value="TreeGrafter"/>
</dbReference>
<dbReference type="SMART" id="SM00459">
    <property type="entry name" value="Sorb"/>
    <property type="match status" value="1"/>
</dbReference>
<name>A0A8C3BS82_CAIMO</name>
<evidence type="ECO:0000256" key="4">
    <source>
        <dbReference type="ARBA" id="ARBA00022443"/>
    </source>
</evidence>
<evidence type="ECO:0000259" key="14">
    <source>
        <dbReference type="PROSITE" id="PS50831"/>
    </source>
</evidence>
<dbReference type="SMART" id="SM00326">
    <property type="entry name" value="SH3"/>
    <property type="match status" value="3"/>
</dbReference>
<dbReference type="CDD" id="cd11923">
    <property type="entry name" value="SH3_Sorbs2_2"/>
    <property type="match status" value="1"/>
</dbReference>
<keyword evidence="5" id="KW-1003">Cell membrane</keyword>
<evidence type="ECO:0000256" key="6">
    <source>
        <dbReference type="ARBA" id="ARBA00022490"/>
    </source>
</evidence>
<evidence type="ECO:0000256" key="9">
    <source>
        <dbReference type="ARBA" id="ARBA00022949"/>
    </source>
</evidence>
<evidence type="ECO:0000256" key="11">
    <source>
        <dbReference type="PROSITE-ProRule" id="PRU00192"/>
    </source>
</evidence>
<feature type="region of interest" description="Disordered" evidence="12">
    <location>
        <begin position="406"/>
        <end position="428"/>
    </location>
</feature>
<dbReference type="FunFam" id="2.30.30.40:FF:000003">
    <property type="entry name" value="Sorbin and SH3 domain-containing protein 1 isoform 2"/>
    <property type="match status" value="1"/>
</dbReference>
<evidence type="ECO:0000313" key="16">
    <source>
        <dbReference type="Proteomes" id="UP000694556"/>
    </source>
</evidence>
<keyword evidence="10" id="KW-0472">Membrane</keyword>
<evidence type="ECO:0000256" key="1">
    <source>
        <dbReference type="ARBA" id="ARBA00004236"/>
    </source>
</evidence>
<dbReference type="FunFam" id="2.30.30.40:FF:000001">
    <property type="entry name" value="Sorbin and SH3 domain-containing protein 1 isoform 2"/>
    <property type="match status" value="1"/>
</dbReference>
<dbReference type="PROSITE" id="PS50831">
    <property type="entry name" value="SOHO"/>
    <property type="match status" value="1"/>
</dbReference>
<dbReference type="PRINTS" id="PR00452">
    <property type="entry name" value="SH3DOMAIN"/>
</dbReference>
<feature type="region of interest" description="Disordered" evidence="12">
    <location>
        <begin position="1000"/>
        <end position="1026"/>
    </location>
</feature>
<dbReference type="Gene3D" id="2.30.30.40">
    <property type="entry name" value="SH3 Domains"/>
    <property type="match status" value="3"/>
</dbReference>
<dbReference type="CDD" id="cd11917">
    <property type="entry name" value="SH3_Sorbs2_3"/>
    <property type="match status" value="1"/>
</dbReference>
<dbReference type="GO" id="GO:0045202">
    <property type="term" value="C:synapse"/>
    <property type="evidence" value="ECO:0007669"/>
    <property type="project" value="TreeGrafter"/>
</dbReference>
<dbReference type="FunFam" id="2.30.30.40:FF:000004">
    <property type="entry name" value="Sorbin and SH3 domain-containing protein 1 isoform 2"/>
    <property type="match status" value="1"/>
</dbReference>
<keyword evidence="16" id="KW-1185">Reference proteome</keyword>
<keyword evidence="6" id="KW-0963">Cytoplasm</keyword>
<keyword evidence="8" id="KW-0677">Repeat</keyword>
<dbReference type="GO" id="GO:0005925">
    <property type="term" value="C:focal adhesion"/>
    <property type="evidence" value="ECO:0007669"/>
    <property type="project" value="UniProtKB-SubCell"/>
</dbReference>
<dbReference type="Pfam" id="PF14604">
    <property type="entry name" value="SH3_9"/>
    <property type="match status" value="1"/>
</dbReference>
<comment type="subcellular location">
    <subcellularLocation>
        <location evidence="2">Cell junction</location>
        <location evidence="2">Focal adhesion</location>
    </subcellularLocation>
    <subcellularLocation>
        <location evidence="1">Cell membrane</location>
    </subcellularLocation>
    <subcellularLocation>
        <location evidence="3">Cytoplasm</location>
    </subcellularLocation>
</comment>
<evidence type="ECO:0000256" key="10">
    <source>
        <dbReference type="ARBA" id="ARBA00023136"/>
    </source>
</evidence>
<evidence type="ECO:0000256" key="8">
    <source>
        <dbReference type="ARBA" id="ARBA00022737"/>
    </source>
</evidence>
<reference evidence="15" key="1">
    <citation type="submission" date="2018-09" db="EMBL/GenBank/DDBJ databases">
        <title>Common duck and Muscovy duck high density SNP chip.</title>
        <authorList>
            <person name="Vignal A."/>
            <person name="Thebault N."/>
            <person name="Warren W.C."/>
        </authorList>
    </citation>
    <scope>NUCLEOTIDE SEQUENCE [LARGE SCALE GENOMIC DNA]</scope>
</reference>
<organism evidence="15 16">
    <name type="scientific">Cairina moschata</name>
    <name type="common">Muscovy duck</name>
    <dbReference type="NCBI Taxonomy" id="8855"/>
    <lineage>
        <taxon>Eukaryota</taxon>
        <taxon>Metazoa</taxon>
        <taxon>Chordata</taxon>
        <taxon>Craniata</taxon>
        <taxon>Vertebrata</taxon>
        <taxon>Euteleostomi</taxon>
        <taxon>Archelosauria</taxon>
        <taxon>Archosauria</taxon>
        <taxon>Dinosauria</taxon>
        <taxon>Saurischia</taxon>
        <taxon>Theropoda</taxon>
        <taxon>Coelurosauria</taxon>
        <taxon>Aves</taxon>
        <taxon>Neognathae</taxon>
        <taxon>Galloanserae</taxon>
        <taxon>Anseriformes</taxon>
        <taxon>Anatidae</taxon>
        <taxon>Anatinae</taxon>
        <taxon>Cairina</taxon>
    </lineage>
</organism>
<feature type="domain" description="SH3" evidence="13">
    <location>
        <begin position="934"/>
        <end position="995"/>
    </location>
</feature>
<evidence type="ECO:0000256" key="7">
    <source>
        <dbReference type="ARBA" id="ARBA00022553"/>
    </source>
</evidence>
<evidence type="ECO:0000256" key="5">
    <source>
        <dbReference type="ARBA" id="ARBA00022475"/>
    </source>
</evidence>
<reference evidence="15" key="2">
    <citation type="submission" date="2025-08" db="UniProtKB">
        <authorList>
            <consortium name="Ensembl"/>
        </authorList>
    </citation>
    <scope>IDENTIFICATION</scope>
</reference>
<dbReference type="PROSITE" id="PS50002">
    <property type="entry name" value="SH3"/>
    <property type="match status" value="3"/>
</dbReference>
<keyword evidence="9" id="KW-0965">Cell junction</keyword>
<evidence type="ECO:0000259" key="13">
    <source>
        <dbReference type="PROSITE" id="PS50002"/>
    </source>
</evidence>
<feature type="compositionally biased region" description="Basic and acidic residues" evidence="12">
    <location>
        <begin position="849"/>
        <end position="860"/>
    </location>
</feature>
<feature type="domain" description="SH3" evidence="13">
    <location>
        <begin position="859"/>
        <end position="918"/>
    </location>
</feature>
<evidence type="ECO:0000256" key="2">
    <source>
        <dbReference type="ARBA" id="ARBA00004246"/>
    </source>
</evidence>
<evidence type="ECO:0000256" key="12">
    <source>
        <dbReference type="SAM" id="MobiDB-lite"/>
    </source>
</evidence>
<dbReference type="CDD" id="cd11920">
    <property type="entry name" value="SH3_Sorbs2_1"/>
    <property type="match status" value="1"/>
</dbReference>
<evidence type="ECO:0000313" key="15">
    <source>
        <dbReference type="Ensembl" id="ENSCMMP00000010713.1"/>
    </source>
</evidence>
<protein>
    <submittedName>
        <fullName evidence="15">Sorbin and SH3 domain containing 2</fullName>
    </submittedName>
</protein>
<feature type="region of interest" description="Disordered" evidence="12">
    <location>
        <begin position="92"/>
        <end position="153"/>
    </location>
</feature>
<accession>A0A8C3BS82</accession>
<feature type="domain" description="SoHo" evidence="14">
    <location>
        <begin position="542"/>
        <end position="603"/>
    </location>
</feature>
<dbReference type="Pfam" id="PF02208">
    <property type="entry name" value="Sorb"/>
    <property type="match status" value="1"/>
</dbReference>
<dbReference type="PRINTS" id="PR00499">
    <property type="entry name" value="P67PHOX"/>
</dbReference>
<dbReference type="GO" id="GO:0030425">
    <property type="term" value="C:dendrite"/>
    <property type="evidence" value="ECO:0007669"/>
    <property type="project" value="TreeGrafter"/>
</dbReference>
<reference evidence="15" key="3">
    <citation type="submission" date="2025-09" db="UniProtKB">
        <authorList>
            <consortium name="Ensembl"/>
        </authorList>
    </citation>
    <scope>IDENTIFICATION</scope>
</reference>
<sequence length="1097" mass="119791">MPTSSSPRLRPCPLAPRGSLRAAGACRGRCHGSVKPGPGRAAGCVPPRRRAQPFCVRGAGRRAISAYLTEGGGGGGEEGRGGRGVAAAILTSRGVPPAARRRRDATRHRCGPAVRLPGRAPPRRGTAAPQRSRSRSLGAPGGEAGAPGEAAAGAFPRRTAGRCVVPARSLPALCSRPPSQASRGDTAAAGSDSQSPDSAWRSYNSGSRETLNGDISSSSLTAKGFRSVRPNLQDKKSPTQAPLPPPRKESFQRARVTNHKNGINLQAVTTEPDKHLPTDTGCYTNEKSVQNIMSSQISNTSVSYAQKITKPLTSISSAGTSTVAGISATLHQGQRQQTQKRRVSTLKLTRTQDSASSIHCNTQQQLKPDEVPIFSQRPVSPACNPMPEIHTASLSIQIAPIPDNKAEPEIQEHPPSISPDTSKMSSKDLGQRSTVLPSSQAAECHVLGNQKVTAPVMEAQITVNGNSGTAASPVSHFQRPFSPSSAYPPPASLNSNIVIMQHGRMMESTETYSQHVQSVGSSSTTSTIPICRSSEEEKKITVIKAPHYAGIGPVDESGIPTAIRTTVDRPKDWYKTMFKQIHMVHKPDDDTDMYNTAYAYSTGSYSPSFSAQAHPAAKTQTYRPLSKSASDSSSDAFKVSSPLPPPHVPPPVPPHRLRERITPEKNDWDPPDRKVDTRKFRSEPRSIFEYEPGKSSILEHERPPDHVNPDDIDLENEPWYKFFSELEFGRPPPKKLLEYVQDSSSGVSNETSLYHHSSTDRGLDRPSSSASTASDYRKRRKSEPAVSHQRAHSDQNANRPNVGRTDMQGPYTTLRKPLTSSSPSSPSRAKDQESPGNYSSAFTDVGRCTPRERRGTTDKEKLPARAVYDFKAQTSKELSFKKGDTVYILRKIDQNWYEGEHHGRVGIFPISYVEKLSPPEKAQPARPPPPAQIGEIGEAIAKYNFSADTNVELSLRKGDKVILLKRVDQNWYEGKIPGTNRQGIFPVSYVEVIKKNASKSVDDYPDPPIPHSYSSDRMHHLSSSKPQRPVLAHENIHTGGEPFQALYNYTPRNEDELELREGDVIDVMEKCDDGWFVGTSRRTKFFGTFPGNYVKRL</sequence>
<dbReference type="SUPFAM" id="SSF50044">
    <property type="entry name" value="SH3-domain"/>
    <property type="match status" value="3"/>
</dbReference>
<dbReference type="GO" id="GO:0007219">
    <property type="term" value="P:Notch signaling pathway"/>
    <property type="evidence" value="ECO:0007669"/>
    <property type="project" value="TreeGrafter"/>
</dbReference>